<dbReference type="AlphaFoldDB" id="E8UA71"/>
<evidence type="ECO:0000256" key="1">
    <source>
        <dbReference type="SAM" id="Phobius"/>
    </source>
</evidence>
<dbReference type="STRING" id="709986.Deima_2322"/>
<keyword evidence="1" id="KW-1133">Transmembrane helix</keyword>
<keyword evidence="1" id="KW-0472">Membrane</keyword>
<dbReference type="KEGG" id="dmr:Deima_2322"/>
<protein>
    <submittedName>
        <fullName evidence="2">Uncharacterized protein</fullName>
    </submittedName>
</protein>
<feature type="transmembrane region" description="Helical" evidence="1">
    <location>
        <begin position="12"/>
        <end position="33"/>
    </location>
</feature>
<organism evidence="2 3">
    <name type="scientific">Deinococcus maricopensis (strain DSM 21211 / LMG 22137 / NRRL B-23946 / LB-34)</name>
    <dbReference type="NCBI Taxonomy" id="709986"/>
    <lineage>
        <taxon>Bacteria</taxon>
        <taxon>Thermotogati</taxon>
        <taxon>Deinococcota</taxon>
        <taxon>Deinococci</taxon>
        <taxon>Deinococcales</taxon>
        <taxon>Deinococcaceae</taxon>
        <taxon>Deinococcus</taxon>
    </lineage>
</organism>
<keyword evidence="1" id="KW-0812">Transmembrane</keyword>
<accession>E8UA71</accession>
<reference evidence="3" key="2">
    <citation type="submission" date="2011-01" db="EMBL/GenBank/DDBJ databases">
        <title>The complete genome of Deinococcus maricopensis DSM 21211.</title>
        <authorList>
            <consortium name="US DOE Joint Genome Institute (JGI-PGF)"/>
            <person name="Lucas S."/>
            <person name="Copeland A."/>
            <person name="Lapidus A."/>
            <person name="Goodwin L."/>
            <person name="Pitluck S."/>
            <person name="Kyrpides N."/>
            <person name="Mavromatis K."/>
            <person name="Pagani I."/>
            <person name="Ivanova N."/>
            <person name="Ovchinnikova G."/>
            <person name="Zeytun A."/>
            <person name="Detter J.C."/>
            <person name="Han C."/>
            <person name="Land M."/>
            <person name="Hauser L."/>
            <person name="Markowitz V."/>
            <person name="Cheng J.-F."/>
            <person name="Hugenholtz P."/>
            <person name="Woyke T."/>
            <person name="Wu D."/>
            <person name="Pukall R."/>
            <person name="Gehrich-Schroeter G."/>
            <person name="Brambilla E."/>
            <person name="Klenk H.-P."/>
            <person name="Eisen J.A."/>
        </authorList>
    </citation>
    <scope>NUCLEOTIDE SEQUENCE [LARGE SCALE GENOMIC DNA]</scope>
    <source>
        <strain evidence="3">DSM 21211 / LMG 22137 / NRRL B-23946 / LB-34</strain>
    </source>
</reference>
<evidence type="ECO:0000313" key="3">
    <source>
        <dbReference type="Proteomes" id="UP000008635"/>
    </source>
</evidence>
<feature type="transmembrane region" description="Helical" evidence="1">
    <location>
        <begin position="39"/>
        <end position="56"/>
    </location>
</feature>
<sequence precursor="true">MLSGVPPQRDPYALLNLLLLAALALLLLLPLLGLTRRPPIPLVAALLAARLALTVVRARRDPRYRRPTAWLLDAALVALLLFGTEH</sequence>
<reference evidence="2 3" key="1">
    <citation type="journal article" date="2011" name="Stand. Genomic Sci.">
        <title>Complete genome sequence of Deinococcus maricopensis type strain (LB-34).</title>
        <authorList>
            <person name="Pukall R."/>
            <person name="Zeytun A."/>
            <person name="Lucas S."/>
            <person name="Lapidus A."/>
            <person name="Hammon N."/>
            <person name="Deshpande S."/>
            <person name="Nolan M."/>
            <person name="Cheng J.F."/>
            <person name="Pitluck S."/>
            <person name="Liolios K."/>
            <person name="Pagani I."/>
            <person name="Mikhailova N."/>
            <person name="Ivanova N."/>
            <person name="Mavromatis K."/>
            <person name="Pati A."/>
            <person name="Tapia R."/>
            <person name="Han C."/>
            <person name="Goodwin L."/>
            <person name="Chen A."/>
            <person name="Palaniappan K."/>
            <person name="Land M."/>
            <person name="Hauser L."/>
            <person name="Chang Y.J."/>
            <person name="Jeffries C.D."/>
            <person name="Brambilla E.M."/>
            <person name="Rohde M."/>
            <person name="Goker M."/>
            <person name="Detter J.C."/>
            <person name="Woyke T."/>
            <person name="Bristow J."/>
            <person name="Eisen J.A."/>
            <person name="Markowitz V."/>
            <person name="Hugenholtz P."/>
            <person name="Kyrpides N.C."/>
            <person name="Klenk H.P."/>
        </authorList>
    </citation>
    <scope>NUCLEOTIDE SEQUENCE [LARGE SCALE GENOMIC DNA]</scope>
    <source>
        <strain evidence="3">DSM 21211 / LMG 22137 / NRRL B-23946 / LB-34</strain>
    </source>
</reference>
<evidence type="ECO:0000313" key="2">
    <source>
        <dbReference type="EMBL" id="ADV67960.1"/>
    </source>
</evidence>
<proteinExistence type="predicted"/>
<name>E8UA71_DEIML</name>
<gene>
    <name evidence="2" type="ordered locus">Deima_2322</name>
</gene>
<dbReference type="EMBL" id="CP002454">
    <property type="protein sequence ID" value="ADV67960.1"/>
    <property type="molecule type" value="Genomic_DNA"/>
</dbReference>
<dbReference type="HOGENOM" id="CLU_2463972_0_0_0"/>
<keyword evidence="3" id="KW-1185">Reference proteome</keyword>
<dbReference type="Proteomes" id="UP000008635">
    <property type="component" value="Chromosome"/>
</dbReference>